<feature type="domain" description="Peptidase C14 caspase" evidence="1">
    <location>
        <begin position="23"/>
        <end position="111"/>
    </location>
</feature>
<sequence length="259" mass="29817">MVLPWQSPYRQVEVRGLVWEGNGHHQTSGPVRNADQEFHMVLEAFRTYGYNVKITQISKDRHKRSELTNFLQAKFDNLVHRSSSTLIILYYQGHGSLDRDGHLMLTKYGKDLNPRLLGTGQWMYWSDIANAVISARCDVLTILNCCHAGAAVTNRHSSRPNYERHLKELIMAVPRNSSTSWGRVENFAACLEQALRDHRNNWENGFRGNPSHWVQAINRVMVRKPRGRASVLHDHLIRPPPNAADRPIIMSPRRVPWIS</sequence>
<protein>
    <recommendedName>
        <fullName evidence="1">Peptidase C14 caspase domain-containing protein</fullName>
    </recommendedName>
</protein>
<dbReference type="EMBL" id="JAACFV010000012">
    <property type="protein sequence ID" value="KAF7512467.1"/>
    <property type="molecule type" value="Genomic_DNA"/>
</dbReference>
<dbReference type="Pfam" id="PF00656">
    <property type="entry name" value="Peptidase_C14"/>
    <property type="match status" value="1"/>
</dbReference>
<comment type="caution">
    <text evidence="2">The sequence shown here is derived from an EMBL/GenBank/DDBJ whole genome shotgun (WGS) entry which is preliminary data.</text>
</comment>
<evidence type="ECO:0000313" key="3">
    <source>
        <dbReference type="Proteomes" id="UP000606974"/>
    </source>
</evidence>
<dbReference type="OrthoDB" id="4760831at2759"/>
<dbReference type="GO" id="GO:0006508">
    <property type="term" value="P:proteolysis"/>
    <property type="evidence" value="ECO:0007669"/>
    <property type="project" value="InterPro"/>
</dbReference>
<name>A0A8H7AT40_9EURO</name>
<dbReference type="InterPro" id="IPR011600">
    <property type="entry name" value="Pept_C14_caspase"/>
</dbReference>
<proteinExistence type="predicted"/>
<keyword evidence="3" id="KW-1185">Reference proteome</keyword>
<accession>A0A8H7AT40</accession>
<organism evidence="2 3">
    <name type="scientific">Endocarpon pusillum</name>
    <dbReference type="NCBI Taxonomy" id="364733"/>
    <lineage>
        <taxon>Eukaryota</taxon>
        <taxon>Fungi</taxon>
        <taxon>Dikarya</taxon>
        <taxon>Ascomycota</taxon>
        <taxon>Pezizomycotina</taxon>
        <taxon>Eurotiomycetes</taxon>
        <taxon>Chaetothyriomycetidae</taxon>
        <taxon>Verrucariales</taxon>
        <taxon>Verrucariaceae</taxon>
        <taxon>Endocarpon</taxon>
    </lineage>
</organism>
<dbReference type="Gene3D" id="3.40.50.1460">
    <property type="match status" value="1"/>
</dbReference>
<dbReference type="GO" id="GO:0004197">
    <property type="term" value="F:cysteine-type endopeptidase activity"/>
    <property type="evidence" value="ECO:0007669"/>
    <property type="project" value="InterPro"/>
</dbReference>
<evidence type="ECO:0000259" key="1">
    <source>
        <dbReference type="Pfam" id="PF00656"/>
    </source>
</evidence>
<gene>
    <name evidence="2" type="ORF">GJ744_001402</name>
</gene>
<reference evidence="2" key="1">
    <citation type="submission" date="2020-02" db="EMBL/GenBank/DDBJ databases">
        <authorList>
            <person name="Palmer J.M."/>
        </authorList>
    </citation>
    <scope>NUCLEOTIDE SEQUENCE</scope>
    <source>
        <strain evidence="2">EPUS1.4</strain>
        <tissue evidence="2">Thallus</tissue>
    </source>
</reference>
<dbReference type="AlphaFoldDB" id="A0A8H7AT40"/>
<dbReference type="Proteomes" id="UP000606974">
    <property type="component" value="Unassembled WGS sequence"/>
</dbReference>
<evidence type="ECO:0000313" key="2">
    <source>
        <dbReference type="EMBL" id="KAF7512467.1"/>
    </source>
</evidence>